<evidence type="ECO:0000313" key="7">
    <source>
        <dbReference type="Proteomes" id="UP000887577"/>
    </source>
</evidence>
<reference evidence="8" key="1">
    <citation type="submission" date="2022-11" db="UniProtKB">
        <authorList>
            <consortium name="WormBaseParasite"/>
        </authorList>
    </citation>
    <scope>IDENTIFICATION</scope>
</reference>
<dbReference type="SUPFAM" id="SSF55194">
    <property type="entry name" value="Ribosome recycling factor, RRF"/>
    <property type="match status" value="1"/>
</dbReference>
<proteinExistence type="inferred from homology"/>
<evidence type="ECO:0000256" key="4">
    <source>
        <dbReference type="ARBA" id="ARBA00033107"/>
    </source>
</evidence>
<organism evidence="7 8">
    <name type="scientific">Panagrolaimus superbus</name>
    <dbReference type="NCBI Taxonomy" id="310955"/>
    <lineage>
        <taxon>Eukaryota</taxon>
        <taxon>Metazoa</taxon>
        <taxon>Ecdysozoa</taxon>
        <taxon>Nematoda</taxon>
        <taxon>Chromadorea</taxon>
        <taxon>Rhabditida</taxon>
        <taxon>Tylenchina</taxon>
        <taxon>Panagrolaimomorpha</taxon>
        <taxon>Panagrolaimoidea</taxon>
        <taxon>Panagrolaimidae</taxon>
        <taxon>Panagrolaimus</taxon>
    </lineage>
</organism>
<dbReference type="InterPro" id="IPR023584">
    <property type="entry name" value="Ribosome_recyc_fac_dom"/>
</dbReference>
<name>A0A914XZR5_9BILA</name>
<dbReference type="InterPro" id="IPR036191">
    <property type="entry name" value="RRF_sf"/>
</dbReference>
<feature type="domain" description="Ribosome recycling factor" evidence="6">
    <location>
        <begin position="76"/>
        <end position="205"/>
    </location>
</feature>
<dbReference type="Gene3D" id="3.30.1360.40">
    <property type="match status" value="1"/>
</dbReference>
<evidence type="ECO:0000256" key="1">
    <source>
        <dbReference type="ARBA" id="ARBA00005912"/>
    </source>
</evidence>
<dbReference type="Pfam" id="PF01765">
    <property type="entry name" value="RRF"/>
    <property type="match status" value="1"/>
</dbReference>
<dbReference type="GO" id="GO:0006412">
    <property type="term" value="P:translation"/>
    <property type="evidence" value="ECO:0007669"/>
    <property type="project" value="UniProtKB-KW"/>
</dbReference>
<dbReference type="AlphaFoldDB" id="A0A914XZR5"/>
<dbReference type="Proteomes" id="UP000887577">
    <property type="component" value="Unplaced"/>
</dbReference>
<evidence type="ECO:0000256" key="5">
    <source>
        <dbReference type="SAM" id="SignalP"/>
    </source>
</evidence>
<dbReference type="GO" id="GO:0005739">
    <property type="term" value="C:mitochondrion"/>
    <property type="evidence" value="ECO:0007669"/>
    <property type="project" value="TreeGrafter"/>
</dbReference>
<sequence>MATKRLTLFCCKLYAFQAAPIINNSTSSSPWISAEQIRPISFSEVSANIFHAQNSNNKYVSEATKDMEDLEKRLDDELVRHFSTKIDLRIFEDIVVTLDNGEDHKMKLLGRVTLKSPQMVMINFVDNPTAIKAARNALQKSSLNVNPQQEGIVIYIQTPRMTRERREDLANSAKTTIFNDFKDALNNVYTKFDKKAKKELKAQDAYIGTQEMLLGAKRGFEQRGLEKIVAQQKELMKEIA</sequence>
<evidence type="ECO:0000313" key="8">
    <source>
        <dbReference type="WBParaSite" id="PSU_v2.g13456.t1"/>
    </source>
</evidence>
<feature type="signal peptide" evidence="5">
    <location>
        <begin position="1"/>
        <end position="18"/>
    </location>
</feature>
<keyword evidence="5" id="KW-0732">Signal</keyword>
<comment type="similarity">
    <text evidence="1">Belongs to the RRF family.</text>
</comment>
<dbReference type="WBParaSite" id="PSU_v2.g13456.t1">
    <property type="protein sequence ID" value="PSU_v2.g13456.t1"/>
    <property type="gene ID" value="PSU_v2.g13456"/>
</dbReference>
<accession>A0A914XZR5</accession>
<keyword evidence="7" id="KW-1185">Reference proteome</keyword>
<dbReference type="GO" id="GO:0043023">
    <property type="term" value="F:ribosomal large subunit binding"/>
    <property type="evidence" value="ECO:0007669"/>
    <property type="project" value="TreeGrafter"/>
</dbReference>
<dbReference type="PANTHER" id="PTHR20982:SF3">
    <property type="entry name" value="MITOCHONDRIAL RIBOSOME RECYCLING FACTOR PSEUDO 1"/>
    <property type="match status" value="1"/>
</dbReference>
<dbReference type="InterPro" id="IPR002661">
    <property type="entry name" value="Ribosome_recyc_fac"/>
</dbReference>
<evidence type="ECO:0000256" key="2">
    <source>
        <dbReference type="ARBA" id="ARBA00020581"/>
    </source>
</evidence>
<evidence type="ECO:0000256" key="3">
    <source>
        <dbReference type="ARBA" id="ARBA00022917"/>
    </source>
</evidence>
<keyword evidence="3" id="KW-0648">Protein biosynthesis</keyword>
<dbReference type="PANTHER" id="PTHR20982">
    <property type="entry name" value="RIBOSOME RECYCLING FACTOR"/>
    <property type="match status" value="1"/>
</dbReference>
<feature type="chain" id="PRO_5037068613" description="Ribosome-recycling factor, mitochondrial" evidence="5">
    <location>
        <begin position="19"/>
        <end position="240"/>
    </location>
</feature>
<protein>
    <recommendedName>
        <fullName evidence="2">Ribosome-recycling factor, mitochondrial</fullName>
    </recommendedName>
    <alternativeName>
        <fullName evidence="4">Ribosome-releasing factor, mitochondrial</fullName>
    </alternativeName>
</protein>
<evidence type="ECO:0000259" key="6">
    <source>
        <dbReference type="Pfam" id="PF01765"/>
    </source>
</evidence>